<evidence type="ECO:0000313" key="2">
    <source>
        <dbReference type="Proteomes" id="UP000298030"/>
    </source>
</evidence>
<sequence length="432" mass="48205">MRGSRKYAENRRKSQDIDIPLSSKQNISKLRTRDPAEIWPLYGTIKVEDFTLDFTRALLDNLKNDFYPEQPEGPPDQVNGGIRRCALAAMASVSLLTKVTTIEETQPRLLVGTATLIVESLGLIVQWADMALAIEAPLSDLPAPGDISRCCLEIAGLFYALRAMHRSIHDAMMSSTGFIRLLIDIWTKPANQNGHDEYCLLWHLPARCPAVRLLREVAASPEGKRLFLEGLVFHDLEETFAAATIRRVAQVEEEVAKADCAEGYEIYMADYFIPIIQDLGLSSDNRVAPYFRKLKYITRLTKASNQISVSLVKDGKMPRQKAAKVAVILARLIQIALLEDPYMMRSFGYLVEGAYLEMLARTIVRGYAGDPADDDVAHALQALDFIALWTVYPAMGKRLVRSRFALHPGHGYHGVSASDWRDLEGVLAGRLG</sequence>
<dbReference type="Proteomes" id="UP000298030">
    <property type="component" value="Unassembled WGS sequence"/>
</dbReference>
<dbReference type="AlphaFoldDB" id="A0A4Y7SEA6"/>
<accession>A0A4Y7SEA6</accession>
<dbReference type="EMBL" id="QPFP01000198">
    <property type="protein sequence ID" value="TEB19308.1"/>
    <property type="molecule type" value="Genomic_DNA"/>
</dbReference>
<comment type="caution">
    <text evidence="1">The sequence shown here is derived from an EMBL/GenBank/DDBJ whole genome shotgun (WGS) entry which is preliminary data.</text>
</comment>
<gene>
    <name evidence="1" type="ORF">FA13DRAFT_381293</name>
</gene>
<name>A0A4Y7SEA6_COPMI</name>
<proteinExistence type="predicted"/>
<evidence type="ECO:0000313" key="1">
    <source>
        <dbReference type="EMBL" id="TEB19308.1"/>
    </source>
</evidence>
<organism evidence="1 2">
    <name type="scientific">Coprinellus micaceus</name>
    <name type="common">Glistening ink-cap mushroom</name>
    <name type="synonym">Coprinus micaceus</name>
    <dbReference type="NCBI Taxonomy" id="71717"/>
    <lineage>
        <taxon>Eukaryota</taxon>
        <taxon>Fungi</taxon>
        <taxon>Dikarya</taxon>
        <taxon>Basidiomycota</taxon>
        <taxon>Agaricomycotina</taxon>
        <taxon>Agaricomycetes</taxon>
        <taxon>Agaricomycetidae</taxon>
        <taxon>Agaricales</taxon>
        <taxon>Agaricineae</taxon>
        <taxon>Psathyrellaceae</taxon>
        <taxon>Coprinellus</taxon>
    </lineage>
</organism>
<reference evidence="1 2" key="1">
    <citation type="journal article" date="2019" name="Nat. Ecol. Evol.">
        <title>Megaphylogeny resolves global patterns of mushroom evolution.</title>
        <authorList>
            <person name="Varga T."/>
            <person name="Krizsan K."/>
            <person name="Foldi C."/>
            <person name="Dima B."/>
            <person name="Sanchez-Garcia M."/>
            <person name="Sanchez-Ramirez S."/>
            <person name="Szollosi G.J."/>
            <person name="Szarkandi J.G."/>
            <person name="Papp V."/>
            <person name="Albert L."/>
            <person name="Andreopoulos W."/>
            <person name="Angelini C."/>
            <person name="Antonin V."/>
            <person name="Barry K.W."/>
            <person name="Bougher N.L."/>
            <person name="Buchanan P."/>
            <person name="Buyck B."/>
            <person name="Bense V."/>
            <person name="Catcheside P."/>
            <person name="Chovatia M."/>
            <person name="Cooper J."/>
            <person name="Damon W."/>
            <person name="Desjardin D."/>
            <person name="Finy P."/>
            <person name="Geml J."/>
            <person name="Haridas S."/>
            <person name="Hughes K."/>
            <person name="Justo A."/>
            <person name="Karasinski D."/>
            <person name="Kautmanova I."/>
            <person name="Kiss B."/>
            <person name="Kocsube S."/>
            <person name="Kotiranta H."/>
            <person name="LaButti K.M."/>
            <person name="Lechner B.E."/>
            <person name="Liimatainen K."/>
            <person name="Lipzen A."/>
            <person name="Lukacs Z."/>
            <person name="Mihaltcheva S."/>
            <person name="Morgado L.N."/>
            <person name="Niskanen T."/>
            <person name="Noordeloos M.E."/>
            <person name="Ohm R.A."/>
            <person name="Ortiz-Santana B."/>
            <person name="Ovrebo C."/>
            <person name="Racz N."/>
            <person name="Riley R."/>
            <person name="Savchenko A."/>
            <person name="Shiryaev A."/>
            <person name="Soop K."/>
            <person name="Spirin V."/>
            <person name="Szebenyi C."/>
            <person name="Tomsovsky M."/>
            <person name="Tulloss R.E."/>
            <person name="Uehling J."/>
            <person name="Grigoriev I.V."/>
            <person name="Vagvolgyi C."/>
            <person name="Papp T."/>
            <person name="Martin F.M."/>
            <person name="Miettinen O."/>
            <person name="Hibbett D.S."/>
            <person name="Nagy L.G."/>
        </authorList>
    </citation>
    <scope>NUCLEOTIDE SEQUENCE [LARGE SCALE GENOMIC DNA]</scope>
    <source>
        <strain evidence="1 2">FP101781</strain>
    </source>
</reference>
<keyword evidence="2" id="KW-1185">Reference proteome</keyword>
<protein>
    <submittedName>
        <fullName evidence="1">Uncharacterized protein</fullName>
    </submittedName>
</protein>